<proteinExistence type="inferred from homology"/>
<dbReference type="GO" id="GO:0051287">
    <property type="term" value="F:NAD binding"/>
    <property type="evidence" value="ECO:0007669"/>
    <property type="project" value="InterPro"/>
</dbReference>
<dbReference type="InterPro" id="IPR036220">
    <property type="entry name" value="UDP-Glc/GDP-Man_DH_C_sf"/>
</dbReference>
<dbReference type="InterPro" id="IPR017476">
    <property type="entry name" value="UDP-Glc/GDP-Man"/>
</dbReference>
<dbReference type="PIRSF" id="PIRSF000124">
    <property type="entry name" value="UDPglc_GDPman_dh"/>
    <property type="match status" value="1"/>
</dbReference>
<dbReference type="Pfam" id="PF03720">
    <property type="entry name" value="UDPG_MGDP_dh_C"/>
    <property type="match status" value="1"/>
</dbReference>
<dbReference type="SUPFAM" id="SSF51735">
    <property type="entry name" value="NAD(P)-binding Rossmann-fold domains"/>
    <property type="match status" value="1"/>
</dbReference>
<dbReference type="eggNOG" id="COG0677">
    <property type="taxonomic scope" value="Bacteria"/>
</dbReference>
<dbReference type="InterPro" id="IPR014027">
    <property type="entry name" value="UDP-Glc/GDP-Man_DH_C"/>
</dbReference>
<dbReference type="GO" id="GO:0016628">
    <property type="term" value="F:oxidoreductase activity, acting on the CH-CH group of donors, NAD or NADP as acceptor"/>
    <property type="evidence" value="ECO:0007669"/>
    <property type="project" value="InterPro"/>
</dbReference>
<dbReference type="EMBL" id="CP006996">
    <property type="protein sequence ID" value="AHD23047.1"/>
    <property type="molecule type" value="Genomic_DNA"/>
</dbReference>
<dbReference type="Pfam" id="PF03721">
    <property type="entry name" value="UDPG_MGDP_dh_N"/>
    <property type="match status" value="1"/>
</dbReference>
<dbReference type="Gene3D" id="3.40.50.720">
    <property type="entry name" value="NAD(P)-binding Rossmann-like Domain"/>
    <property type="match status" value="2"/>
</dbReference>
<dbReference type="Proteomes" id="UP000018781">
    <property type="component" value="Chromosome"/>
</dbReference>
<dbReference type="KEGG" id="rpy:Y013_21645"/>
<keyword evidence="2" id="KW-0520">NAD</keyword>
<dbReference type="InterPro" id="IPR036291">
    <property type="entry name" value="NAD(P)-bd_dom_sf"/>
</dbReference>
<dbReference type="GO" id="GO:0000271">
    <property type="term" value="P:polysaccharide biosynthetic process"/>
    <property type="evidence" value="ECO:0007669"/>
    <property type="project" value="InterPro"/>
</dbReference>
<organism evidence="5 6">
    <name type="scientific">Rhodococcus pyridinivorans SB3094</name>
    <dbReference type="NCBI Taxonomy" id="1435356"/>
    <lineage>
        <taxon>Bacteria</taxon>
        <taxon>Bacillati</taxon>
        <taxon>Actinomycetota</taxon>
        <taxon>Actinomycetes</taxon>
        <taxon>Mycobacteriales</taxon>
        <taxon>Nocardiaceae</taxon>
        <taxon>Rhodococcus</taxon>
    </lineage>
</organism>
<gene>
    <name evidence="5" type="ORF">Y013_21645</name>
</gene>
<evidence type="ECO:0000259" key="4">
    <source>
        <dbReference type="PROSITE" id="PS50839"/>
    </source>
</evidence>
<dbReference type="PROSITE" id="PS50839">
    <property type="entry name" value="CHASE"/>
    <property type="match status" value="1"/>
</dbReference>
<dbReference type="PANTHER" id="PTHR43491">
    <property type="entry name" value="UDP-N-ACETYL-D-MANNOSAMINE DEHYDROGENASE"/>
    <property type="match status" value="1"/>
</dbReference>
<sequence>MAIVGLGYVGLPTALSFHDAGYRVLGLDVNSNRLDTIRRRHVDLIEADRQRLERAVEDSRFVLTADPVMLRRSTAVAICVPTPVDEHLVPDLGPLMKACKSVVEHTVPGQLVMLTSTTYVGCTEELLAAPLRSRGLIPGTDVFVAFSPERINPGTDAYAHENVPRVVGGVTPACTEAALALVAKCVNKVHPVSRAEVAEMSKLLENTFRAVNIALVNEFADICSHLEIDVTEVVEAAATKPYGFMPFFPGAGVGGHCIPCDPQYLLWQLRKQRRTAPLIELSMNEIALRPRHVVERVIRALSDRGRRIRGARVLLVGVAYKPDVEDLRESPALEIMEDLRHEGSVVSYYDPLIPVVRLRDGTEVESVTDPSAVQPDLVVVHTLHTGEDTNWLADQPQVLDATYRLKNLPHVLHL</sequence>
<dbReference type="SUPFAM" id="SSF52413">
    <property type="entry name" value="UDP-glucose/GDP-mannose dehydrogenase C-terminal domain"/>
    <property type="match status" value="1"/>
</dbReference>
<accession>V9XNX2</accession>
<dbReference type="InterPro" id="IPR028359">
    <property type="entry name" value="UDP_ManNAc/GlcNAc_DH"/>
</dbReference>
<evidence type="ECO:0000256" key="1">
    <source>
        <dbReference type="ARBA" id="ARBA00023002"/>
    </source>
</evidence>
<name>V9XNX2_9NOCA</name>
<dbReference type="SMART" id="SM00984">
    <property type="entry name" value="UDPG_MGDP_dh_C"/>
    <property type="match status" value="1"/>
</dbReference>
<dbReference type="PIRSF" id="PIRSF500136">
    <property type="entry name" value="UDP_ManNAc_DH"/>
    <property type="match status" value="1"/>
</dbReference>
<dbReference type="InterPro" id="IPR014026">
    <property type="entry name" value="UDP-Glc/GDP-Man_DH_dimer"/>
</dbReference>
<dbReference type="NCBIfam" id="TIGR03026">
    <property type="entry name" value="NDP-sugDHase"/>
    <property type="match status" value="1"/>
</dbReference>
<dbReference type="GO" id="GO:0016616">
    <property type="term" value="F:oxidoreductase activity, acting on the CH-OH group of donors, NAD or NADP as acceptor"/>
    <property type="evidence" value="ECO:0007669"/>
    <property type="project" value="InterPro"/>
</dbReference>
<evidence type="ECO:0000313" key="6">
    <source>
        <dbReference type="Proteomes" id="UP000018781"/>
    </source>
</evidence>
<dbReference type="HOGENOM" id="CLU_023810_3_2_11"/>
<protein>
    <submittedName>
        <fullName evidence="5">UDP-glucose/GDP-mannose dehydrogenase</fullName>
    </submittedName>
</protein>
<dbReference type="PANTHER" id="PTHR43491:SF1">
    <property type="entry name" value="UDP-N-ACETYL-D-MANNOSAMINE DEHYDROGENASE"/>
    <property type="match status" value="1"/>
</dbReference>
<evidence type="ECO:0000256" key="2">
    <source>
        <dbReference type="ARBA" id="ARBA00023027"/>
    </source>
</evidence>
<dbReference type="InterPro" id="IPR008927">
    <property type="entry name" value="6-PGluconate_DH-like_C_sf"/>
</dbReference>
<dbReference type="Pfam" id="PF00984">
    <property type="entry name" value="UDPG_MGDP_dh"/>
    <property type="match status" value="1"/>
</dbReference>
<evidence type="ECO:0000313" key="5">
    <source>
        <dbReference type="EMBL" id="AHD23047.1"/>
    </source>
</evidence>
<feature type="domain" description="CHASE" evidence="4">
    <location>
        <begin position="12"/>
        <end position="84"/>
    </location>
</feature>
<dbReference type="AlphaFoldDB" id="V9XNX2"/>
<comment type="similarity">
    <text evidence="3">Belongs to the UDP-glucose/GDP-mannose dehydrogenase family.</text>
</comment>
<dbReference type="InterPro" id="IPR001732">
    <property type="entry name" value="UDP-Glc/GDP-Man_DH_N"/>
</dbReference>
<evidence type="ECO:0000256" key="3">
    <source>
        <dbReference type="PIRNR" id="PIRNR000124"/>
    </source>
</evidence>
<keyword evidence="1" id="KW-0560">Oxidoreductase</keyword>
<reference evidence="5 6" key="1">
    <citation type="journal article" date="2014" name="Genome Announc.">
        <title>Complete Genome of Rhodococcus pyridinivorans SB3094, a Methyl-Ethyl-Ketone-Degrading Bacterium Used for Bioaugmentation.</title>
        <authorList>
            <person name="Dueholm M.S."/>
            <person name="Albertsen M."/>
            <person name="D'Imperio S."/>
            <person name="Tale V.P."/>
            <person name="Lewis D."/>
            <person name="Nielsen P.H."/>
            <person name="Nielsen J.L."/>
        </authorList>
    </citation>
    <scope>NUCLEOTIDE SEQUENCE [LARGE SCALE GENOMIC DNA]</scope>
    <source>
        <strain evidence="5 6">SB3094</strain>
    </source>
</reference>
<dbReference type="PATRIC" id="fig|1435356.3.peg.4358"/>
<dbReference type="SUPFAM" id="SSF48179">
    <property type="entry name" value="6-phosphogluconate dehydrogenase C-terminal domain-like"/>
    <property type="match status" value="1"/>
</dbReference>
<dbReference type="InterPro" id="IPR006189">
    <property type="entry name" value="CHASE_dom"/>
</dbReference>